<feature type="coiled-coil region" evidence="9">
    <location>
        <begin position="208"/>
        <end position="235"/>
    </location>
</feature>
<feature type="transmembrane region" description="Helical" evidence="11">
    <location>
        <begin position="144"/>
        <end position="161"/>
    </location>
</feature>
<evidence type="ECO:0000313" key="14">
    <source>
        <dbReference type="Proteomes" id="UP001589568"/>
    </source>
</evidence>
<gene>
    <name evidence="13" type="ORF">ACFFR3_13180</name>
</gene>
<dbReference type="Gene3D" id="3.30.565.10">
    <property type="entry name" value="Histidine kinase-like ATPase, C-terminal domain"/>
    <property type="match status" value="2"/>
</dbReference>
<evidence type="ECO:0000256" key="3">
    <source>
        <dbReference type="ARBA" id="ARBA00022553"/>
    </source>
</evidence>
<evidence type="ECO:0000256" key="2">
    <source>
        <dbReference type="ARBA" id="ARBA00012438"/>
    </source>
</evidence>
<evidence type="ECO:0000256" key="5">
    <source>
        <dbReference type="ARBA" id="ARBA00022741"/>
    </source>
</evidence>
<dbReference type="Proteomes" id="UP001589568">
    <property type="component" value="Unassembled WGS sequence"/>
</dbReference>
<evidence type="ECO:0000256" key="7">
    <source>
        <dbReference type="ARBA" id="ARBA00022840"/>
    </source>
</evidence>
<protein>
    <recommendedName>
        <fullName evidence="2">histidine kinase</fullName>
        <ecNumber evidence="2">2.7.13.3</ecNumber>
    </recommendedName>
</protein>
<evidence type="ECO:0000256" key="6">
    <source>
        <dbReference type="ARBA" id="ARBA00022777"/>
    </source>
</evidence>
<dbReference type="InterPro" id="IPR050482">
    <property type="entry name" value="Sensor_HK_TwoCompSys"/>
</dbReference>
<keyword evidence="3" id="KW-0597">Phosphoprotein</keyword>
<feature type="compositionally biased region" description="Gly residues" evidence="10">
    <location>
        <begin position="477"/>
        <end position="511"/>
    </location>
</feature>
<comment type="catalytic activity">
    <reaction evidence="1">
        <text>ATP + protein L-histidine = ADP + protein N-phospho-L-histidine.</text>
        <dbReference type="EC" id="2.7.13.3"/>
    </reaction>
</comment>
<keyword evidence="14" id="KW-1185">Reference proteome</keyword>
<keyword evidence="7" id="KW-0067">ATP-binding</keyword>
<evidence type="ECO:0000259" key="12">
    <source>
        <dbReference type="Pfam" id="PF07730"/>
    </source>
</evidence>
<sequence>MSEGVVRRATGAVVRPLKLALYRGDADAPPARRRLTFRMPQWLWPVIPARTVNLVQVADLVLAFALYGLTVSMMLDWNAEAALLRPHGGTRVPILDAYAYLAALGVALPVALRDRWPLAAWRVAAGAMPLVVWVDGSLDSGPPPYPWTTVVGYLMVLYSVAVRCERRITVGVWMVAMLAAWIIHPDSMPLTGVFVTIAAAFGYNVRVRRSATAKLVEEEQRVKAAESAQAVLEERARIARELHDVVAHHMSVIAIQAEAVPLKAAGDPAQLEAGLAEIRGLSLEAIAQLRQVLGVLRDPAGRADTAPQPGLDRVDELIANARAAGLAVLVRRSGELSGLPSAVELSAYRIVQESLSNVMRHAPGAAVAVDITRTADTLHLTIANGPTPARAATPRNPPAIEAGTPHEPMSQGEPHGAMSGSRSAPNGTGALEDASGRGLLGSRGDAGKAVSLDDPGGRSGRANTGDPIRIHDLSDAAGGGHGLGGGHGRGDGGSGGGDSQGGMADTGGLGRTRGLSDTRGLGEPGGGGGLGDVGGLGRTGAAGDAHGGDGPGGEVGRVPVSGSGQGLVGMLERAVLLGGTLEAGPVPGGGFEVRATLPITGRESA</sequence>
<dbReference type="Gene3D" id="1.20.5.1930">
    <property type="match status" value="1"/>
</dbReference>
<evidence type="ECO:0000256" key="9">
    <source>
        <dbReference type="SAM" id="Coils"/>
    </source>
</evidence>
<feature type="transmembrane region" description="Helical" evidence="11">
    <location>
        <begin position="119"/>
        <end position="138"/>
    </location>
</feature>
<feature type="transmembrane region" description="Helical" evidence="11">
    <location>
        <begin position="42"/>
        <end position="67"/>
    </location>
</feature>
<dbReference type="EMBL" id="JBHMCF010000011">
    <property type="protein sequence ID" value="MFB9470467.1"/>
    <property type="molecule type" value="Genomic_DNA"/>
</dbReference>
<keyword evidence="5" id="KW-0547">Nucleotide-binding</keyword>
<evidence type="ECO:0000313" key="13">
    <source>
        <dbReference type="EMBL" id="MFB9470467.1"/>
    </source>
</evidence>
<evidence type="ECO:0000256" key="11">
    <source>
        <dbReference type="SAM" id="Phobius"/>
    </source>
</evidence>
<evidence type="ECO:0000256" key="10">
    <source>
        <dbReference type="SAM" id="MobiDB-lite"/>
    </source>
</evidence>
<dbReference type="EC" id="2.7.13.3" evidence="2"/>
<keyword evidence="4" id="KW-0808">Transferase</keyword>
<evidence type="ECO:0000256" key="4">
    <source>
        <dbReference type="ARBA" id="ARBA00022679"/>
    </source>
</evidence>
<dbReference type="Pfam" id="PF07730">
    <property type="entry name" value="HisKA_3"/>
    <property type="match status" value="1"/>
</dbReference>
<accession>A0ABV5NJJ3</accession>
<dbReference type="RefSeq" id="WP_379483191.1">
    <property type="nucleotide sequence ID" value="NZ_JBHMCF010000011.1"/>
</dbReference>
<dbReference type="GO" id="GO:0016301">
    <property type="term" value="F:kinase activity"/>
    <property type="evidence" value="ECO:0007669"/>
    <property type="project" value="UniProtKB-KW"/>
</dbReference>
<dbReference type="PANTHER" id="PTHR24421:SF10">
    <property type="entry name" value="NITRATE_NITRITE SENSOR PROTEIN NARQ"/>
    <property type="match status" value="1"/>
</dbReference>
<feature type="domain" description="Signal transduction histidine kinase subgroup 3 dimerisation and phosphoacceptor" evidence="12">
    <location>
        <begin position="234"/>
        <end position="299"/>
    </location>
</feature>
<keyword evidence="11" id="KW-0812">Transmembrane</keyword>
<proteinExistence type="predicted"/>
<feature type="compositionally biased region" description="Gly residues" evidence="10">
    <location>
        <begin position="522"/>
        <end position="540"/>
    </location>
</feature>
<feature type="transmembrane region" description="Helical" evidence="11">
    <location>
        <begin position="92"/>
        <end position="112"/>
    </location>
</feature>
<keyword evidence="8" id="KW-0902">Two-component regulatory system</keyword>
<feature type="transmembrane region" description="Helical" evidence="11">
    <location>
        <begin position="190"/>
        <end position="207"/>
    </location>
</feature>
<evidence type="ECO:0000256" key="1">
    <source>
        <dbReference type="ARBA" id="ARBA00000085"/>
    </source>
</evidence>
<keyword evidence="6 13" id="KW-0418">Kinase</keyword>
<feature type="transmembrane region" description="Helical" evidence="11">
    <location>
        <begin position="168"/>
        <end position="184"/>
    </location>
</feature>
<reference evidence="13 14" key="1">
    <citation type="submission" date="2024-09" db="EMBL/GenBank/DDBJ databases">
        <authorList>
            <person name="Sun Q."/>
            <person name="Mori K."/>
        </authorList>
    </citation>
    <scope>NUCLEOTIDE SEQUENCE [LARGE SCALE GENOMIC DNA]</scope>
    <source>
        <strain evidence="13 14">JCM 3324</strain>
    </source>
</reference>
<organism evidence="13 14">
    <name type="scientific">Nonomuraea salmonea</name>
    <dbReference type="NCBI Taxonomy" id="46181"/>
    <lineage>
        <taxon>Bacteria</taxon>
        <taxon>Bacillati</taxon>
        <taxon>Actinomycetota</taxon>
        <taxon>Actinomycetes</taxon>
        <taxon>Streptosporangiales</taxon>
        <taxon>Streptosporangiaceae</taxon>
        <taxon>Nonomuraea</taxon>
    </lineage>
</organism>
<feature type="region of interest" description="Disordered" evidence="10">
    <location>
        <begin position="383"/>
        <end position="561"/>
    </location>
</feature>
<dbReference type="PANTHER" id="PTHR24421">
    <property type="entry name" value="NITRATE/NITRITE SENSOR PROTEIN NARX-RELATED"/>
    <property type="match status" value="1"/>
</dbReference>
<evidence type="ECO:0000256" key="8">
    <source>
        <dbReference type="ARBA" id="ARBA00023012"/>
    </source>
</evidence>
<keyword evidence="9" id="KW-0175">Coiled coil</keyword>
<keyword evidence="11" id="KW-0472">Membrane</keyword>
<name>A0ABV5NJJ3_9ACTN</name>
<comment type="caution">
    <text evidence="13">The sequence shown here is derived from an EMBL/GenBank/DDBJ whole genome shotgun (WGS) entry which is preliminary data.</text>
</comment>
<feature type="compositionally biased region" description="Low complexity" evidence="10">
    <location>
        <begin position="383"/>
        <end position="394"/>
    </location>
</feature>
<dbReference type="InterPro" id="IPR036890">
    <property type="entry name" value="HATPase_C_sf"/>
</dbReference>
<dbReference type="InterPro" id="IPR011712">
    <property type="entry name" value="Sig_transdc_His_kin_sub3_dim/P"/>
</dbReference>
<keyword evidence="11" id="KW-1133">Transmembrane helix</keyword>